<evidence type="ECO:0000313" key="3">
    <source>
        <dbReference type="EMBL" id="NHM02454.1"/>
    </source>
</evidence>
<dbReference type="PROSITE" id="PS51257">
    <property type="entry name" value="PROKAR_LIPOPROTEIN"/>
    <property type="match status" value="1"/>
</dbReference>
<dbReference type="RefSeq" id="WP_166077576.1">
    <property type="nucleotide sequence ID" value="NZ_JAAJBT010000006.1"/>
</dbReference>
<evidence type="ECO:0000256" key="1">
    <source>
        <dbReference type="SAM" id="SignalP"/>
    </source>
</evidence>
<dbReference type="EMBL" id="JAAJBT010000006">
    <property type="protein sequence ID" value="NHM02454.1"/>
    <property type="molecule type" value="Genomic_DNA"/>
</dbReference>
<evidence type="ECO:0000259" key="2">
    <source>
        <dbReference type="Pfam" id="PF19413"/>
    </source>
</evidence>
<sequence length="416" mass="48758">MKFKLLLFFLIGFCSCVVGQKINTDSLLIVTNNLIKSETKDYFKAKKIAHQCIKAAPNYLDFHIALGRIHKNEKNIDSARYYFQHVINNNTKYKEAFTYLSKLELEAENKDLALKIINSGLDIHPEEKEFYLIKLQVINAEEKPQKSVEYLEFLNKKFPDDAILKNQLLEVKSNIKTNRIGTTYTITNFSRDNYGPWHQTSLNYAKQFNKVSLGGRITYIDRRQNGTSQNFGYFYELESYFKTTKKSYSFANFGFSDGEVFPEFRFLFSNYYTLGKGFESEVGYRYNKRENTNSSSGILALGKYFKSNWINLRTSFQLDEPKLYPSIALQFRHYYNSRFDFFAFNIGYGTSPDERETLTQFQERIALTSYRFGGGYSKLLAKKYIVGCSASFNNQEYFPDKYQNEYNFSINLVYLF</sequence>
<dbReference type="InterPro" id="IPR030887">
    <property type="entry name" value="Beta-barrel_YaiO"/>
</dbReference>
<dbReference type="SUPFAM" id="SSF48452">
    <property type="entry name" value="TPR-like"/>
    <property type="match status" value="1"/>
</dbReference>
<gene>
    <name evidence="3" type="primary">yaiO</name>
    <name evidence="3" type="ORF">G4D72_10090</name>
</gene>
<dbReference type="InterPro" id="IPR011990">
    <property type="entry name" value="TPR-like_helical_dom_sf"/>
</dbReference>
<evidence type="ECO:0000313" key="4">
    <source>
        <dbReference type="Proteomes" id="UP000800984"/>
    </source>
</evidence>
<dbReference type="Gene3D" id="1.25.40.10">
    <property type="entry name" value="Tetratricopeptide repeat domain"/>
    <property type="match status" value="1"/>
</dbReference>
<keyword evidence="1" id="KW-0732">Signal</keyword>
<name>A0ABX0I5I8_9FLAO</name>
<feature type="domain" description="YaiO beta-barrel" evidence="2">
    <location>
        <begin position="178"/>
        <end position="354"/>
    </location>
</feature>
<dbReference type="Pfam" id="PF19413">
    <property type="entry name" value="YaiO"/>
    <property type="match status" value="1"/>
</dbReference>
<dbReference type="NCBIfam" id="TIGR04390">
    <property type="entry name" value="OMP_YaiO_dom"/>
    <property type="match status" value="1"/>
</dbReference>
<comment type="caution">
    <text evidence="3">The sequence shown here is derived from an EMBL/GenBank/DDBJ whole genome shotgun (WGS) entry which is preliminary data.</text>
</comment>
<feature type="chain" id="PRO_5045971204" evidence="1">
    <location>
        <begin position="21"/>
        <end position="416"/>
    </location>
</feature>
<protein>
    <submittedName>
        <fullName evidence="3">YaiO family outer membrane beta-barrel protein</fullName>
    </submittedName>
</protein>
<proteinExistence type="predicted"/>
<feature type="signal peptide" evidence="1">
    <location>
        <begin position="1"/>
        <end position="20"/>
    </location>
</feature>
<reference evidence="3 4" key="1">
    <citation type="submission" date="2020-02" db="EMBL/GenBank/DDBJ databases">
        <authorList>
            <person name="Chen W.-M."/>
        </authorList>
    </citation>
    <scope>NUCLEOTIDE SEQUENCE [LARGE SCALE GENOMIC DNA]</scope>
    <source>
        <strain evidence="3 4">KDG-16</strain>
    </source>
</reference>
<accession>A0ABX0I5I8</accession>
<organism evidence="3 4">
    <name type="scientific">Flavobacterium difficile</name>
    <dbReference type="NCBI Taxonomy" id="2709659"/>
    <lineage>
        <taxon>Bacteria</taxon>
        <taxon>Pseudomonadati</taxon>
        <taxon>Bacteroidota</taxon>
        <taxon>Flavobacteriia</taxon>
        <taxon>Flavobacteriales</taxon>
        <taxon>Flavobacteriaceae</taxon>
        <taxon>Flavobacterium</taxon>
    </lineage>
</organism>
<dbReference type="Proteomes" id="UP000800984">
    <property type="component" value="Unassembled WGS sequence"/>
</dbReference>
<keyword evidence="4" id="KW-1185">Reference proteome</keyword>